<organism evidence="5 6">
    <name type="scientific">Cyberlindnera fabianii</name>
    <name type="common">Yeast</name>
    <name type="synonym">Hansenula fabianii</name>
    <dbReference type="NCBI Taxonomy" id="36022"/>
    <lineage>
        <taxon>Eukaryota</taxon>
        <taxon>Fungi</taxon>
        <taxon>Dikarya</taxon>
        <taxon>Ascomycota</taxon>
        <taxon>Saccharomycotina</taxon>
        <taxon>Saccharomycetes</taxon>
        <taxon>Phaffomycetales</taxon>
        <taxon>Phaffomycetaceae</taxon>
        <taxon>Cyberlindnera</taxon>
    </lineage>
</organism>
<evidence type="ECO:0000313" key="5">
    <source>
        <dbReference type="EMBL" id="ONH66570.1"/>
    </source>
</evidence>
<dbReference type="PANTHER" id="PTHR15835">
    <property type="entry name" value="NUCLEAR-INTERACTING PARTNER OF ALK"/>
    <property type="match status" value="1"/>
</dbReference>
<dbReference type="OMA" id="PLRCATH"/>
<dbReference type="EMBL" id="MPUK01000006">
    <property type="protein sequence ID" value="ONH66570.1"/>
    <property type="molecule type" value="Genomic_DNA"/>
</dbReference>
<dbReference type="VEuPathDB" id="FungiDB:BON22_3523"/>
<protein>
    <submittedName>
        <fullName evidence="5">mRNA export factor rsm1</fullName>
    </submittedName>
</protein>
<dbReference type="PANTHER" id="PTHR15835:SF6">
    <property type="entry name" value="ZINC FINGER C3HC-TYPE PROTEIN 1"/>
    <property type="match status" value="1"/>
</dbReference>
<proteinExistence type="predicted"/>
<dbReference type="GO" id="GO:0008270">
    <property type="term" value="F:zinc ion binding"/>
    <property type="evidence" value="ECO:0007669"/>
    <property type="project" value="InterPro"/>
</dbReference>
<dbReference type="InterPro" id="IPR012935">
    <property type="entry name" value="NuBaID_N"/>
</dbReference>
<dbReference type="AlphaFoldDB" id="A0A1V2L486"/>
<evidence type="ECO:0000259" key="4">
    <source>
        <dbReference type="Pfam" id="PF07967"/>
    </source>
</evidence>
<name>A0A1V2L486_CYBFA</name>
<sequence>MSNRAYAALEALQLDKPSSQASSTTSSSTSTTRAVVSHRIERILSRRNKPDRSLDQNPTIKSFRDISRRSLRATKFDIDTSADSDFRPFDKKKLLSRLATFQKVTNWDVQNTRLTPLRCATHGWNCNTSRQNELMCLTCGARLAIKVPEASMDDDDDNDGMEFDIVESVVDKYLQDLHDRHNTNCPWKKQSTPLSVYEISFNTMDEVVGEFKERYQRNVNRLRGLDNINIVSVLSDDEIEIVKKWLRKQSVDVTDNDSNAIELAVFGWDVELQGKYTVLVSPSDARRFIVDAKGDSMNPLDEHQPWSCFTTGYKTLVKILEVLSHETKPFDDTLGASNDNHRDDDNDDNDDDDDDTNDDAGDNAFQDTLSRLAKMKDIYFK</sequence>
<evidence type="ECO:0000313" key="6">
    <source>
        <dbReference type="Proteomes" id="UP000189513"/>
    </source>
</evidence>
<feature type="domain" description="C3HC-type" evidence="4">
    <location>
        <begin position="88"/>
        <end position="222"/>
    </location>
</feature>
<comment type="subcellular location">
    <subcellularLocation>
        <location evidence="1">Nucleus</location>
    </subcellularLocation>
</comment>
<reference evidence="6" key="1">
    <citation type="journal article" date="2017" name="Genome Announc.">
        <title>Genome sequences of Cyberlindnera fabianii 65, Pichia kudriavzevii 129, and Saccharomyces cerevisiae 131 isolated from fermented masau fruits in Zimbabwe.</title>
        <authorList>
            <person name="van Rijswijck I.M.H."/>
            <person name="Derks M.F.L."/>
            <person name="Abee T."/>
            <person name="de Ridder D."/>
            <person name="Smid E.J."/>
        </authorList>
    </citation>
    <scope>NUCLEOTIDE SEQUENCE [LARGE SCALE GENOMIC DNA]</scope>
    <source>
        <strain evidence="6">65</strain>
    </source>
</reference>
<dbReference type="Pfam" id="PF07967">
    <property type="entry name" value="zf-C3HC"/>
    <property type="match status" value="1"/>
</dbReference>
<evidence type="ECO:0000256" key="1">
    <source>
        <dbReference type="ARBA" id="ARBA00004123"/>
    </source>
</evidence>
<dbReference type="GO" id="GO:0005634">
    <property type="term" value="C:nucleus"/>
    <property type="evidence" value="ECO:0007669"/>
    <property type="project" value="UniProtKB-SubCell"/>
</dbReference>
<evidence type="ECO:0000256" key="3">
    <source>
        <dbReference type="SAM" id="MobiDB-lite"/>
    </source>
</evidence>
<feature type="region of interest" description="Disordered" evidence="3">
    <location>
        <begin position="330"/>
        <end position="364"/>
    </location>
</feature>
<keyword evidence="6" id="KW-1185">Reference proteome</keyword>
<feature type="compositionally biased region" description="Low complexity" evidence="3">
    <location>
        <begin position="18"/>
        <end position="32"/>
    </location>
</feature>
<keyword evidence="2" id="KW-0539">Nucleus</keyword>
<feature type="region of interest" description="Disordered" evidence="3">
    <location>
        <begin position="17"/>
        <end position="37"/>
    </location>
</feature>
<dbReference type="Proteomes" id="UP000189513">
    <property type="component" value="Unassembled WGS sequence"/>
</dbReference>
<dbReference type="STRING" id="36022.A0A1V2L486"/>
<feature type="compositionally biased region" description="Acidic residues" evidence="3">
    <location>
        <begin position="345"/>
        <end position="361"/>
    </location>
</feature>
<accession>A0A1V2L486</accession>
<evidence type="ECO:0000256" key="2">
    <source>
        <dbReference type="ARBA" id="ARBA00023242"/>
    </source>
</evidence>
<gene>
    <name evidence="5" type="ORF">BON22_3523</name>
</gene>
<comment type="caution">
    <text evidence="5">The sequence shown here is derived from an EMBL/GenBank/DDBJ whole genome shotgun (WGS) entry which is preliminary data.</text>
</comment>
<dbReference type="Gene3D" id="1.10.1170.10">
    <property type="entry name" value="Inhibitor Of Apoptosis Protein (2mihbC-IAP-1), Chain A"/>
    <property type="match status" value="1"/>
</dbReference>